<organism evidence="1">
    <name type="scientific">Pithovirus LCPAC103</name>
    <dbReference type="NCBI Taxonomy" id="2506588"/>
    <lineage>
        <taxon>Viruses</taxon>
        <taxon>Pithoviruses</taxon>
    </lineage>
</organism>
<keyword evidence="1" id="KW-0812">Transmembrane</keyword>
<accession>A0A481Z3N5</accession>
<reference evidence="1" key="1">
    <citation type="journal article" date="2019" name="MBio">
        <title>Virus Genomes from Deep Sea Sediments Expand the Ocean Megavirome and Support Independent Origins of Viral Gigantism.</title>
        <authorList>
            <person name="Backstrom D."/>
            <person name="Yutin N."/>
            <person name="Jorgensen S.L."/>
            <person name="Dharamshi J."/>
            <person name="Homa F."/>
            <person name="Zaremba-Niedwiedzka K."/>
            <person name="Spang A."/>
            <person name="Wolf Y.I."/>
            <person name="Koonin E.V."/>
            <person name="Ettema T.J."/>
        </authorList>
    </citation>
    <scope>NUCLEOTIDE SEQUENCE</scope>
</reference>
<proteinExistence type="predicted"/>
<dbReference type="EMBL" id="MK500487">
    <property type="protein sequence ID" value="QBK90464.1"/>
    <property type="molecule type" value="Genomic_DNA"/>
</dbReference>
<protein>
    <submittedName>
        <fullName evidence="1">Putative transmembrane protein</fullName>
    </submittedName>
</protein>
<gene>
    <name evidence="1" type="ORF">LCPAC103_01450</name>
</gene>
<keyword evidence="1" id="KW-0472">Membrane</keyword>
<sequence>MNTESQTAMGLMMTYISNNQSDKLTEVISIVPIDAMSRSATDKLLRILLTQCVNYRAESCAQILIEQWKLRVSGETVRLPGVEARIGNVIALEHIMFLEALYWGDEILEFLVKVLDITFFELMLDLIEYKYSEDTNIACETAFRLISHKYKILTELIEIMDGYSSPYDYNNQVYQCLSIKVMELAPLAEKPDWLTPPEADRESLPTVSQLEVEAKAIETAGRDKINQQLEKQPDLRKVVDWMTESTKSQLIEIQEADGEDAVREIVKQQIDELSEAQLETLIREIVEIQTADSLYTNGRLAQIYGPDNSGVAAEPEESVASKYRMFPCDIFDYDEDINDFGDPGELFDWFDPYELGHGNCQNCLLRIAYRWWAVRIPTEKGGWKGCYCSWDCTQRAAKELYDADRLFIVILKILVIARNIKALGIQDRQPDPEPEPEPVLEPAGFGIFEAFNL</sequence>
<evidence type="ECO:0000313" key="1">
    <source>
        <dbReference type="EMBL" id="QBK90464.1"/>
    </source>
</evidence>
<name>A0A481Z3N5_9VIRU</name>